<evidence type="ECO:0000313" key="8">
    <source>
        <dbReference type="Proteomes" id="UP000033531"/>
    </source>
</evidence>
<dbReference type="Gene3D" id="1.10.4200.10">
    <property type="entry name" value="Triphosphoribosyl-dephospho-CoA protein"/>
    <property type="match status" value="2"/>
</dbReference>
<keyword evidence="6" id="KW-0472">Membrane</keyword>
<keyword evidence="4 5" id="KW-0067">ATP-binding</keyword>
<dbReference type="PATRIC" id="fig|1218507.3.peg.283"/>
<dbReference type="NCBIfam" id="TIGR03125">
    <property type="entry name" value="citrate_citG"/>
    <property type="match status" value="1"/>
</dbReference>
<keyword evidence="2 5" id="KW-0808">Transferase</keyword>
<keyword evidence="6" id="KW-1133">Transmembrane helix</keyword>
<dbReference type="Proteomes" id="UP000033531">
    <property type="component" value="Unassembled WGS sequence"/>
</dbReference>
<name>A0A0F4LJH0_9LACO</name>
<organism evidence="7 8">
    <name type="scientific">Lactobacillus melliventris</name>
    <dbReference type="NCBI Taxonomy" id="1218507"/>
    <lineage>
        <taxon>Bacteria</taxon>
        <taxon>Bacillati</taxon>
        <taxon>Bacillota</taxon>
        <taxon>Bacilli</taxon>
        <taxon>Lactobacillales</taxon>
        <taxon>Lactobacillaceae</taxon>
        <taxon>Lactobacillus</taxon>
    </lineage>
</organism>
<evidence type="ECO:0000256" key="6">
    <source>
        <dbReference type="SAM" id="Phobius"/>
    </source>
</evidence>
<dbReference type="EMBL" id="JXLI01000004">
    <property type="protein sequence ID" value="KJY58458.1"/>
    <property type="molecule type" value="Genomic_DNA"/>
</dbReference>
<dbReference type="AlphaFoldDB" id="A0A0F4LJH0"/>
<evidence type="ECO:0000313" key="7">
    <source>
        <dbReference type="EMBL" id="KJY58458.1"/>
    </source>
</evidence>
<dbReference type="STRING" id="1218507.JF74_01260"/>
<dbReference type="GO" id="GO:0005524">
    <property type="term" value="F:ATP binding"/>
    <property type="evidence" value="ECO:0007669"/>
    <property type="project" value="UniProtKB-KW"/>
</dbReference>
<keyword evidence="3 5" id="KW-0547">Nucleotide-binding</keyword>
<dbReference type="Pfam" id="PF01874">
    <property type="entry name" value="CitG"/>
    <property type="match status" value="1"/>
</dbReference>
<comment type="catalytic activity">
    <reaction evidence="1 5">
        <text>3'-dephospho-CoA + ATP = 2'-(5''-triphospho-alpha-D-ribosyl)-3'-dephospho-CoA + adenine</text>
        <dbReference type="Rhea" id="RHEA:15117"/>
        <dbReference type="ChEBI" id="CHEBI:16708"/>
        <dbReference type="ChEBI" id="CHEBI:30616"/>
        <dbReference type="ChEBI" id="CHEBI:57328"/>
        <dbReference type="ChEBI" id="CHEBI:61378"/>
        <dbReference type="EC" id="2.4.2.52"/>
    </reaction>
</comment>
<dbReference type="GO" id="GO:0051191">
    <property type="term" value="P:prosthetic group biosynthetic process"/>
    <property type="evidence" value="ECO:0007669"/>
    <property type="project" value="TreeGrafter"/>
</dbReference>
<dbReference type="InterPro" id="IPR002736">
    <property type="entry name" value="CitG"/>
</dbReference>
<protein>
    <recommendedName>
        <fullName evidence="5">Probable 2-(5''-triphosphoribosyl)-3'-dephosphocoenzyme-A synthase</fullName>
        <shortName evidence="5">2-(5''-triphosphoribosyl)-3'-dephospho-CoA synthase</shortName>
        <ecNumber evidence="5">2.4.2.52</ecNumber>
    </recommendedName>
</protein>
<proteinExistence type="inferred from homology"/>
<dbReference type="GO" id="GO:0046917">
    <property type="term" value="F:triphosphoribosyl-dephospho-CoA synthase activity"/>
    <property type="evidence" value="ECO:0007669"/>
    <property type="project" value="UniProtKB-UniRule"/>
</dbReference>
<dbReference type="NCBIfam" id="NF002315">
    <property type="entry name" value="PRK01237.1"/>
    <property type="match status" value="1"/>
</dbReference>
<dbReference type="InterPro" id="IPR017551">
    <property type="entry name" value="TriPribosyl-deP-CoA_syn_CitG"/>
</dbReference>
<reference evidence="7 8" key="1">
    <citation type="submission" date="2015-01" db="EMBL/GenBank/DDBJ databases">
        <title>Comparative genomics of the lactic acid bacteria isolated from the honey bee gut.</title>
        <authorList>
            <person name="Ellegaard K.M."/>
            <person name="Tamarit D."/>
            <person name="Javelind E."/>
            <person name="Olofsson T."/>
            <person name="Andersson S.G."/>
            <person name="Vasquez A."/>
        </authorList>
    </citation>
    <scope>NUCLEOTIDE SEQUENCE [LARGE SCALE GENOMIC DNA]</scope>
    <source>
        <strain evidence="7 8">Hma8</strain>
    </source>
</reference>
<comment type="similarity">
    <text evidence="5">Belongs to the CitG/MdcB family.</text>
</comment>
<feature type="transmembrane region" description="Helical" evidence="6">
    <location>
        <begin position="254"/>
        <end position="274"/>
    </location>
</feature>
<keyword evidence="6" id="KW-0812">Transmembrane</keyword>
<dbReference type="HOGENOM" id="CLU_056179_1_0_9"/>
<evidence type="ECO:0000256" key="2">
    <source>
        <dbReference type="ARBA" id="ARBA00022679"/>
    </source>
</evidence>
<dbReference type="PANTHER" id="PTHR30201">
    <property type="entry name" value="TRIPHOSPHORIBOSYL-DEPHOSPHO-COA SYNTHASE"/>
    <property type="match status" value="1"/>
</dbReference>
<dbReference type="PANTHER" id="PTHR30201:SF2">
    <property type="entry name" value="2-(5''-TRIPHOSPHORIBOSYL)-3'-DEPHOSPHOCOENZYME-A SYNTHASE"/>
    <property type="match status" value="1"/>
</dbReference>
<evidence type="ECO:0000256" key="3">
    <source>
        <dbReference type="ARBA" id="ARBA00022741"/>
    </source>
</evidence>
<dbReference type="EC" id="2.4.2.52" evidence="5"/>
<evidence type="ECO:0000256" key="4">
    <source>
        <dbReference type="ARBA" id="ARBA00022840"/>
    </source>
</evidence>
<gene>
    <name evidence="5 7" type="primary">citG</name>
    <name evidence="7" type="ORF">JF74_01260</name>
</gene>
<evidence type="ECO:0000256" key="5">
    <source>
        <dbReference type="HAMAP-Rule" id="MF_00397"/>
    </source>
</evidence>
<evidence type="ECO:0000256" key="1">
    <source>
        <dbReference type="ARBA" id="ARBA00001210"/>
    </source>
</evidence>
<comment type="caution">
    <text evidence="7">The sequence shown here is derived from an EMBL/GenBank/DDBJ whole genome shotgun (WGS) entry which is preliminary data.</text>
</comment>
<dbReference type="RefSeq" id="WP_244885249.1">
    <property type="nucleotide sequence ID" value="NZ_JBHTMT010000010.1"/>
</dbReference>
<accession>A0A0F4LJH0</accession>
<dbReference type="HAMAP" id="MF_00397">
    <property type="entry name" value="CitG"/>
    <property type="match status" value="1"/>
</dbReference>
<sequence length="279" mass="30840">MNQTYNMTNSITQNALRSLLYEVVTEPKPGLVDPGSPGPHPDMDIYTFIDSSISLESYFATAVKIGQTFHSTDLTQMFQQLRQRGITAEKEMFTATRGANTHKGAIFALGIFVCAESYSMTNKTELFLTITKMCKGLVQHDLVQNNELQTAGEQEFVKYKIGGARAQAEQGYPIVREVALPFLKSSTGTVQTRLLDTLMKIATVAVDSNLIKRAGNYDVVKWLHQEATKYLDLGGYAAAAGKKQLQKLSKECLVHNYSLGGCADLLIVTIFVAFERGYI</sequence>